<evidence type="ECO:0000256" key="8">
    <source>
        <dbReference type="SAM" id="Phobius"/>
    </source>
</evidence>
<feature type="transmembrane region" description="Helical" evidence="8">
    <location>
        <begin position="350"/>
        <end position="370"/>
    </location>
</feature>
<reference evidence="9" key="4">
    <citation type="journal article" date="2022" name="PLoS Pathog.">
        <title>Chromosome-level genome of Schistosoma haematobium underpins genome-wide explorations of molecular variation.</title>
        <authorList>
            <person name="Stroehlein A.J."/>
            <person name="Korhonen P.K."/>
            <person name="Lee V.V."/>
            <person name="Ralph S.A."/>
            <person name="Mentink-Kane M."/>
            <person name="You H."/>
            <person name="McManus D.P."/>
            <person name="Tchuente L.T."/>
            <person name="Stothard J.R."/>
            <person name="Kaur P."/>
            <person name="Dudchenko O."/>
            <person name="Aiden E.L."/>
            <person name="Yang B."/>
            <person name="Yang H."/>
            <person name="Emery A.M."/>
            <person name="Webster B.L."/>
            <person name="Brindley P.J."/>
            <person name="Rollinson D."/>
            <person name="Chang B.C.H."/>
            <person name="Gasser R.B."/>
            <person name="Young N.D."/>
        </authorList>
    </citation>
    <scope>NUCLEOTIDE SEQUENCE</scope>
</reference>
<dbReference type="InterPro" id="IPR009262">
    <property type="entry name" value="SLC35_F1/F2/F6"/>
</dbReference>
<feature type="transmembrane region" description="Helical" evidence="8">
    <location>
        <begin position="136"/>
        <end position="159"/>
    </location>
</feature>
<feature type="transmembrane region" description="Helical" evidence="8">
    <location>
        <begin position="165"/>
        <end position="186"/>
    </location>
</feature>
<comment type="similarity">
    <text evidence="2">Belongs to the SLC35F solute transporter family.</text>
</comment>
<dbReference type="CTD" id="24588415"/>
<keyword evidence="11" id="KW-1185">Reference proteome</keyword>
<proteinExistence type="inferred from homology"/>
<evidence type="ECO:0000256" key="1">
    <source>
        <dbReference type="ARBA" id="ARBA00004141"/>
    </source>
</evidence>
<dbReference type="RefSeq" id="XP_012792245.1">
    <property type="nucleotide sequence ID" value="XM_012936791.2"/>
</dbReference>
<dbReference type="PANTHER" id="PTHR14233:SF4">
    <property type="entry name" value="SOLUTE CARRIER FAMILY 35 MEMBER F2"/>
    <property type="match status" value="1"/>
</dbReference>
<reference evidence="9" key="3">
    <citation type="submission" date="2021-06" db="EMBL/GenBank/DDBJ databases">
        <title>Chromosome-level genome assembly for S. haematobium.</title>
        <authorList>
            <person name="Stroehlein A.J."/>
        </authorList>
    </citation>
    <scope>NUCLEOTIDE SEQUENCE</scope>
</reference>
<reference evidence="9" key="2">
    <citation type="journal article" date="2019" name="Gigascience">
        <title>High-quality Schistosoma haematobium genome achieved by single-molecule and long-range sequencing.</title>
        <authorList>
            <person name="Stroehlein A.J."/>
            <person name="Korhonen P.K."/>
            <person name="Chong T.M."/>
            <person name="Lim Y.L."/>
            <person name="Chan K.G."/>
            <person name="Webster B."/>
            <person name="Rollinson D."/>
            <person name="Brindley P.J."/>
            <person name="Gasser R.B."/>
            <person name="Young N.D."/>
        </authorList>
    </citation>
    <scope>NUCLEOTIDE SEQUENCE</scope>
</reference>
<dbReference type="EMBL" id="AMPZ03000002">
    <property type="protein sequence ID" value="KAH9590100.1"/>
    <property type="molecule type" value="Genomic_DNA"/>
</dbReference>
<reference evidence="10" key="1">
    <citation type="journal article" date="2012" name="Nat. Genet.">
        <title>Whole-genome sequence of Schistosoma haematobium.</title>
        <authorList>
            <person name="Young N.D."/>
            <person name="Jex A.R."/>
            <person name="Li B."/>
            <person name="Liu S."/>
            <person name="Yang L."/>
            <person name="Xiong Z."/>
            <person name="Li Y."/>
            <person name="Cantacessi C."/>
            <person name="Hall R.S."/>
            <person name="Xu X."/>
            <person name="Chen F."/>
            <person name="Wu X."/>
            <person name="Zerlotini A."/>
            <person name="Oliveira G."/>
            <person name="Hofmann A."/>
            <person name="Zhang G."/>
            <person name="Fang X."/>
            <person name="Kang Y."/>
            <person name="Campbell B.E."/>
            <person name="Loukas A."/>
            <person name="Ranganathan S."/>
            <person name="Rollinson D."/>
            <person name="Rinaldi G."/>
            <person name="Brindley P.J."/>
            <person name="Yang H."/>
            <person name="Wang J."/>
            <person name="Wang J."/>
            <person name="Gasser R.B."/>
        </authorList>
    </citation>
    <scope>NUCLEOTIDE SEQUENCE [LARGE SCALE GENOMIC DNA]</scope>
</reference>
<dbReference type="Proteomes" id="UP000471633">
    <property type="component" value="Unassembled WGS sequence"/>
</dbReference>
<dbReference type="EMBL" id="KL250504">
    <property type="protein sequence ID" value="KGB32460.1"/>
    <property type="molecule type" value="Genomic_DNA"/>
</dbReference>
<dbReference type="SUPFAM" id="SSF103481">
    <property type="entry name" value="Multidrug resistance efflux transporter EmrE"/>
    <property type="match status" value="1"/>
</dbReference>
<organism evidence="10">
    <name type="scientific">Schistosoma haematobium</name>
    <name type="common">Blood fluke</name>
    <dbReference type="NCBI Taxonomy" id="6185"/>
    <lineage>
        <taxon>Eukaryota</taxon>
        <taxon>Metazoa</taxon>
        <taxon>Spiralia</taxon>
        <taxon>Lophotrochozoa</taxon>
        <taxon>Platyhelminthes</taxon>
        <taxon>Trematoda</taxon>
        <taxon>Digenea</taxon>
        <taxon>Strigeidida</taxon>
        <taxon>Schistosomatoidea</taxon>
        <taxon>Schistosomatidae</taxon>
        <taxon>Schistosoma</taxon>
    </lineage>
</organism>
<dbReference type="GO" id="GO:0022857">
    <property type="term" value="F:transmembrane transporter activity"/>
    <property type="evidence" value="ECO:0007669"/>
    <property type="project" value="InterPro"/>
</dbReference>
<dbReference type="KEGG" id="shx:MS3_00002918"/>
<keyword evidence="4 8" id="KW-0812">Transmembrane</keyword>
<evidence type="ECO:0000256" key="6">
    <source>
        <dbReference type="ARBA" id="ARBA00023136"/>
    </source>
</evidence>
<sequence>MGTSQIQKILPVQLKKTCISIISGQLLSILIGLTAICNGVLSKYNINLPLAINFPHYFLLLFFYGVPYLCFNLFKKLTHSNNNNNNKNEPISNTLNYNINDRTITNYNSNPIIDNEQIIILPNSEKTFMQSLLVRFSFYSLIAIIDVHANWSIVTAYAYTSVTSIQSLDCITIPTVVLSSYFFLSYRYSWNHYIGIISCLIGATGMILTDYFIQSSNQNIVHYGNTSEIHLNQLYNSTVNNQLFTAKQIVFGDFLVIIGAISYGLSNVLQQYLVLKYGIVEFLSCVGLTASIITLIYTISIEKHSISMMLFNVTSIDLTKVTSCFIGYALAMFLLYSLMPLILMRSSAILVNLSLLTSDVYAVLMDIFIFHHSFHYLYILCFLIILLGVGVFNVNEPVITDKKDHQSNCFHLISQKTKL</sequence>
<dbReference type="PANTHER" id="PTHR14233">
    <property type="entry name" value="DUF914-RELATED"/>
    <property type="match status" value="1"/>
</dbReference>
<dbReference type="GeneID" id="24588415"/>
<feature type="transmembrane region" description="Helical" evidence="8">
    <location>
        <begin position="319"/>
        <end position="338"/>
    </location>
</feature>
<gene>
    <name evidence="9" type="ORF">MS3_00002918</name>
    <name evidence="10" type="ORF">MS3_00606</name>
</gene>
<keyword evidence="6 8" id="KW-0472">Membrane</keyword>
<evidence type="ECO:0000256" key="7">
    <source>
        <dbReference type="ARBA" id="ARBA00037727"/>
    </source>
</evidence>
<keyword evidence="5 8" id="KW-1133">Transmembrane helix</keyword>
<accession>A0A094ZDQ7</accession>
<dbReference type="GO" id="GO:0016020">
    <property type="term" value="C:membrane"/>
    <property type="evidence" value="ECO:0007669"/>
    <property type="project" value="UniProtKB-SubCell"/>
</dbReference>
<dbReference type="InterPro" id="IPR052221">
    <property type="entry name" value="SLC35F_Transporter"/>
</dbReference>
<keyword evidence="3" id="KW-0813">Transport</keyword>
<feature type="transmembrane region" description="Helical" evidence="8">
    <location>
        <begin position="277"/>
        <end position="299"/>
    </location>
</feature>
<protein>
    <submittedName>
        <fullName evidence="10">Solute carrier family 35 member F1</fullName>
    </submittedName>
</protein>
<evidence type="ECO:0000313" key="10">
    <source>
        <dbReference type="EMBL" id="KGB32460.1"/>
    </source>
</evidence>
<dbReference type="AlphaFoldDB" id="A0A094ZDQ7"/>
<feature type="transmembrane region" description="Helical" evidence="8">
    <location>
        <begin position="376"/>
        <end position="394"/>
    </location>
</feature>
<dbReference type="Pfam" id="PF06027">
    <property type="entry name" value="SLC35F"/>
    <property type="match status" value="3"/>
</dbReference>
<evidence type="ECO:0000313" key="9">
    <source>
        <dbReference type="EMBL" id="KAH9590100.1"/>
    </source>
</evidence>
<feature type="transmembrane region" description="Helical" evidence="8">
    <location>
        <begin position="54"/>
        <end position="74"/>
    </location>
</feature>
<feature type="transmembrane region" description="Helical" evidence="8">
    <location>
        <begin position="244"/>
        <end position="265"/>
    </location>
</feature>
<evidence type="ECO:0000256" key="3">
    <source>
        <dbReference type="ARBA" id="ARBA00022448"/>
    </source>
</evidence>
<feature type="transmembrane region" description="Helical" evidence="8">
    <location>
        <begin position="193"/>
        <end position="213"/>
    </location>
</feature>
<comment type="subcellular location">
    <subcellularLocation>
        <location evidence="1">Membrane</location>
        <topology evidence="1">Multi-pass membrane protein</topology>
    </subcellularLocation>
</comment>
<comment type="function">
    <text evidence="7">Putative solute transporter.</text>
</comment>
<name>A0A094ZDQ7_SCHHA</name>
<evidence type="ECO:0000256" key="2">
    <source>
        <dbReference type="ARBA" id="ARBA00007863"/>
    </source>
</evidence>
<evidence type="ECO:0000256" key="5">
    <source>
        <dbReference type="ARBA" id="ARBA00022989"/>
    </source>
</evidence>
<dbReference type="InterPro" id="IPR037185">
    <property type="entry name" value="EmrE-like"/>
</dbReference>
<dbReference type="STRING" id="6185.A0A094ZDQ7"/>
<dbReference type="OrthoDB" id="429955at2759"/>
<evidence type="ECO:0000313" key="11">
    <source>
        <dbReference type="Proteomes" id="UP000471633"/>
    </source>
</evidence>
<feature type="transmembrane region" description="Helical" evidence="8">
    <location>
        <begin position="21"/>
        <end position="42"/>
    </location>
</feature>
<evidence type="ECO:0000256" key="4">
    <source>
        <dbReference type="ARBA" id="ARBA00022692"/>
    </source>
</evidence>